<organism evidence="19 20">
    <name type="scientific">Melanopsichium pennsylvanicum</name>
    <dbReference type="NCBI Taxonomy" id="63383"/>
    <lineage>
        <taxon>Eukaryota</taxon>
        <taxon>Fungi</taxon>
        <taxon>Dikarya</taxon>
        <taxon>Basidiomycota</taxon>
        <taxon>Ustilaginomycotina</taxon>
        <taxon>Ustilaginomycetes</taxon>
        <taxon>Ustilaginales</taxon>
        <taxon>Ustilaginaceae</taxon>
        <taxon>Melanopsichium</taxon>
    </lineage>
</organism>
<evidence type="ECO:0000256" key="17">
    <source>
        <dbReference type="SAM" id="MobiDB-lite"/>
    </source>
</evidence>
<dbReference type="Pfam" id="PF13639">
    <property type="entry name" value="zf-RING_2"/>
    <property type="match status" value="1"/>
</dbReference>
<dbReference type="GO" id="GO:0008270">
    <property type="term" value="F:zinc ion binding"/>
    <property type="evidence" value="ECO:0007669"/>
    <property type="project" value="UniProtKB-KW"/>
</dbReference>
<keyword evidence="11 15" id="KW-0863">Zinc-finger</keyword>
<dbReference type="Pfam" id="PF23009">
    <property type="entry name" value="UBC_like"/>
    <property type="match status" value="1"/>
</dbReference>
<feature type="compositionally biased region" description="Basic residues" evidence="17">
    <location>
        <begin position="16"/>
        <end position="26"/>
    </location>
</feature>
<dbReference type="GO" id="GO:0043023">
    <property type="term" value="F:ribosomal large subunit binding"/>
    <property type="evidence" value="ECO:0007669"/>
    <property type="project" value="TreeGrafter"/>
</dbReference>
<evidence type="ECO:0000256" key="16">
    <source>
        <dbReference type="RuleBase" id="RU367090"/>
    </source>
</evidence>
<evidence type="ECO:0000256" key="9">
    <source>
        <dbReference type="ARBA" id="ARBA00022723"/>
    </source>
</evidence>
<dbReference type="FunFam" id="3.30.40.10:FF:000038">
    <property type="entry name" value="E3 ubiquitin-protein ligase listerin"/>
    <property type="match status" value="1"/>
</dbReference>
<feature type="domain" description="RING-type" evidence="18">
    <location>
        <begin position="1905"/>
        <end position="1952"/>
    </location>
</feature>
<dbReference type="GO" id="GO:1990112">
    <property type="term" value="C:RQC complex"/>
    <property type="evidence" value="ECO:0007669"/>
    <property type="project" value="UniProtKB-UniRule"/>
</dbReference>
<dbReference type="InterPro" id="IPR054478">
    <property type="entry name" value="LTN1_UBC"/>
</dbReference>
<evidence type="ECO:0000259" key="18">
    <source>
        <dbReference type="PROSITE" id="PS50089"/>
    </source>
</evidence>
<dbReference type="SMART" id="SM00744">
    <property type="entry name" value="RINGv"/>
    <property type="match status" value="1"/>
</dbReference>
<protein>
    <recommendedName>
        <fullName evidence="6 16">E3 ubiquitin-protein ligase listerin</fullName>
        <ecNumber evidence="5 16">2.3.2.27</ecNumber>
    </recommendedName>
    <alternativeName>
        <fullName evidence="16">RING-type E3 ubiquitin transferase listerin</fullName>
    </alternativeName>
</protein>
<feature type="region of interest" description="Disordered" evidence="17">
    <location>
        <begin position="493"/>
        <end position="536"/>
    </location>
</feature>
<reference evidence="19" key="1">
    <citation type="submission" date="2023-10" db="EMBL/GenBank/DDBJ databases">
        <authorList>
            <person name="Guldener U."/>
        </authorList>
    </citation>
    <scope>NUCLEOTIDE SEQUENCE</scope>
    <source>
        <strain evidence="19">Mp4</strain>
    </source>
</reference>
<name>A0AAJ5C2Z7_9BASI</name>
<evidence type="ECO:0000313" key="20">
    <source>
        <dbReference type="Proteomes" id="UP001294444"/>
    </source>
</evidence>
<feature type="compositionally biased region" description="Basic and acidic residues" evidence="17">
    <location>
        <begin position="42"/>
        <end position="51"/>
    </location>
</feature>
<feature type="region of interest" description="Disordered" evidence="17">
    <location>
        <begin position="1"/>
        <end position="99"/>
    </location>
</feature>
<evidence type="ECO:0000256" key="8">
    <source>
        <dbReference type="ARBA" id="ARBA00022679"/>
    </source>
</evidence>
<dbReference type="InterPro" id="IPR011016">
    <property type="entry name" value="Znf_RING-CH"/>
</dbReference>
<dbReference type="Pfam" id="PF22999">
    <property type="entry name" value="LTN1_E3_ligase_6th"/>
    <property type="match status" value="1"/>
</dbReference>
<dbReference type="GO" id="GO:0005829">
    <property type="term" value="C:cytosol"/>
    <property type="evidence" value="ECO:0007669"/>
    <property type="project" value="UniProtKB-SubCell"/>
</dbReference>
<feature type="compositionally biased region" description="Low complexity" evidence="17">
    <location>
        <begin position="1"/>
        <end position="15"/>
    </location>
</feature>
<evidence type="ECO:0000256" key="3">
    <source>
        <dbReference type="ARBA" id="ARBA00004906"/>
    </source>
</evidence>
<evidence type="ECO:0000256" key="14">
    <source>
        <dbReference type="ARBA" id="ARBA00055150"/>
    </source>
</evidence>
<evidence type="ECO:0000256" key="5">
    <source>
        <dbReference type="ARBA" id="ARBA00012483"/>
    </source>
</evidence>
<gene>
    <name evidence="19" type="ORF">MEPE_00649</name>
</gene>
<dbReference type="InterPro" id="IPR039804">
    <property type="entry name" value="RING-CH-C4HC3_LTN1"/>
</dbReference>
<comment type="function">
    <text evidence="16">E3 ubiquitin-protein ligase. Component of the ribosome quality control complex (RQC), a ribosome-associated complex that mediates ubiquitination and extraction of incompletely synthesized nascent chains for proteasomal degradation.</text>
</comment>
<keyword evidence="20" id="KW-1185">Reference proteome</keyword>
<evidence type="ECO:0000256" key="12">
    <source>
        <dbReference type="ARBA" id="ARBA00022786"/>
    </source>
</evidence>
<dbReference type="Proteomes" id="UP001294444">
    <property type="component" value="Unassembled WGS sequence"/>
</dbReference>
<evidence type="ECO:0000256" key="4">
    <source>
        <dbReference type="ARBA" id="ARBA00007997"/>
    </source>
</evidence>
<dbReference type="PANTHER" id="PTHR12389">
    <property type="entry name" value="ZINC FINGER PROTEIN 294"/>
    <property type="match status" value="1"/>
</dbReference>
<dbReference type="EC" id="2.3.2.27" evidence="5 16"/>
<evidence type="ECO:0000256" key="11">
    <source>
        <dbReference type="ARBA" id="ARBA00022771"/>
    </source>
</evidence>
<evidence type="ECO:0000256" key="13">
    <source>
        <dbReference type="ARBA" id="ARBA00022833"/>
    </source>
</evidence>
<evidence type="ECO:0000313" key="19">
    <source>
        <dbReference type="EMBL" id="SNX81944.1"/>
    </source>
</evidence>
<dbReference type="GO" id="GO:1990116">
    <property type="term" value="P:ribosome-associated ubiquitin-dependent protein catabolic process"/>
    <property type="evidence" value="ECO:0007669"/>
    <property type="project" value="UniProtKB-UniRule"/>
</dbReference>
<dbReference type="EMBL" id="OAPG01000001">
    <property type="protein sequence ID" value="SNX81944.1"/>
    <property type="molecule type" value="Genomic_DNA"/>
</dbReference>
<accession>A0AAJ5C2Z7</accession>
<dbReference type="InterPro" id="IPR039795">
    <property type="entry name" value="LTN1/Rkr1"/>
</dbReference>
<dbReference type="CDD" id="cd16491">
    <property type="entry name" value="RING-CH-C4HC3_LTN1"/>
    <property type="match status" value="1"/>
</dbReference>
<dbReference type="InterPro" id="IPR001841">
    <property type="entry name" value="Znf_RING"/>
</dbReference>
<evidence type="ECO:0000256" key="7">
    <source>
        <dbReference type="ARBA" id="ARBA00022490"/>
    </source>
</evidence>
<feature type="compositionally biased region" description="Basic and acidic residues" evidence="17">
    <location>
        <begin position="332"/>
        <end position="342"/>
    </location>
</feature>
<comment type="function">
    <text evidence="14">E3 ubiquitin-protein ligase component of the ribosome quality control complex (RQC), a ribosome-associated complex that mediates ubiquitination and extraction of incompletely synthesized nascent chains for proteasomal degradation. Mediates ubiquitination of proteins derived from mRNAs lacking stop codons (non-stop proteins) and other translation arrest products induced by poly-lysine sequences and tandem rare codons. Ubiquitination leads to CDC48 recruitment for extraction and degradation of the incomplete translation product. May indirectly play a role in chromatin function and transcription.</text>
</comment>
<evidence type="ECO:0000256" key="6">
    <source>
        <dbReference type="ARBA" id="ARBA00017157"/>
    </source>
</evidence>
<evidence type="ECO:0000256" key="1">
    <source>
        <dbReference type="ARBA" id="ARBA00000900"/>
    </source>
</evidence>
<sequence length="1955" mass="213217">MAKGASKGKSSASSATRKKQASKAAKKAAYECDDDGNLLHPELAEALEKQKQPGLQRGQKKDKSKKDGKGGKKGKAEKKKQYIPPPKPPQPLPDPLDSMGLASLLPADLVVLLRKASKKDVITRCRALEGLLTWVEDALGRSMPSAAGPDNAEASALTAEEKKEALVMMLPSWVHLFPRLALSPTRRLRLLTMQIQILLLEKPQISDDQPSSTRAELLESPQYIEPILGPWAILCHDTDRTIERLGRSAWNDTCAWRNAQEEESSTQAANPVKLDLADYSHTLVAHLRTILLSPSPSFSLSMTAAHAVASGDSSLSRTSSGFATPSLPTGNVERDAKNRDDSNVEEDTAALDKRLVAGALAVLTSTLHHQPGSEVIQKLEDMLSSRLVWASLSPHNLTGSLGTRSSSSAAVTSFGYDSPAVRMRAWTLLSCLQNIVPEVLDKHISTIGPVAMTSIWSERDNAVQRSTLDAILPLLKKRPELWLVDAILGSDTTQNERKEDADSDNDDEEEEESEDEDVNDESSETGSDDRVDNKGNAASLTRPKFRAYTSFLQWLQSACGGSPHLGYSAVVVFISTIPNEVLGHDDLDAASDLLVNFFSALYSRPLDFDPTGCRAFFASFTECVTFLALRMLRAGSSTNGCAATAAKELVRIHFGAAWGELLLPRASLMASLGVTSHDETGDDTARAQRIKVIGSSRISSDLAGQVRRIASSASDPQVVGAFIADIQKDLEETTHALSEVNIILDNDVLTQISASLERASLFYAALAPAQNQTVSAGLARVSASSLASIIGLAAIELNRVANDFGVASDLKRTRATLLSDFLCLLLRAAVVHPDALDSSTSQSIAKAAGISIPQLMRTKCVTPASAAAFLGAYLPLSKDEQARASIWTDTLSSVAALSDLTDRVEALTELIVASDSVAKSTVVRGEGQEARLPLPASEAGMDDFAMGLVMNLCDSADMPNELRVRIRSIVEKILTKPGSFVDDSCIKSMLAVICSTIEQLKNTLLERPSKGENGPTRKIAAVLVVEDLLSALDSWVTAQPSNADARRLLTSSSLKGVFTAISELQHLYQATEASTASPRDWDSNLPHVDLQSQAGDVYMHITENCSDDELKQIEAEILAGLQDHLLDIHIPVTRLKQAAFSQAQLLPEARELGEMLEKTLKQDMHAALLVFDPLVSQQSGFEPTSASSDSLIDGEGLGIFARVCAAALAVFEQDRANAKRHVHLLPFVILLSILIEDDLLLPGASKHALNSTVDPEAHRAWLQSSVTLVTAVVSSLSDTVTENWHNDMVASLQRSTAVDAEKDGMGHVLASLWQMASQLDKPSSYLARIFHRLLNAIFSFGTITEAGADRWLKLGDAVQDRMPAMSSAVFHAAKPIAGASPNYERLRNGAAAKLSGLGPDTTPDRVLHSLRTLLALAPPLDSELSIIPQQRAIFLLKDLEKWYTSDEAGEPEEEIATRLPELFVHLLPVVQDVQGSHVDFIFDVLEANLEFCSLKEEDTVAQLYHTLCLLETMRDLASRNTNLREYWKDRNVTSIDLVRDHFLSLPGIKSISAPKKACIDLIVELIRESSNAPFKLQETAAPLCQLLVQSPSHEVQIISYRLLSSAIREHVKELVVESAVDREALTTEEGQKRLKLPEALVANVSDSLGSQLDVLVEEPSARRTALGFFLSWIAVFEHFENASLSVKSAFLEEMEKRHLLVNFLLPTVFALVGLADENRRAFDPSKFVIEEVFLDQIDAGSSFTVLQVLAAHVYLRALIHTPTTVRSWWVNIKDRQHSMQIASFTTRHCSPVIANRELSHLREPEALSKLQDEALSIKILSTNEVIATYVVDEHPMEIGVKIPADFPLHGVEIRDIQRVGITEAKWRSWLLAVQQLITGQNGLIFDALNLFKRNAEVQFQGLDECAICYSIISPMDRSLPTKPCKTCKNKFHAGCLFKWISTSGASTCPLCRSIL</sequence>
<dbReference type="PANTHER" id="PTHR12389:SF0">
    <property type="entry name" value="E3 UBIQUITIN-PROTEIN LIGASE LISTERIN"/>
    <property type="match status" value="1"/>
</dbReference>
<dbReference type="Pfam" id="PF22958">
    <property type="entry name" value="Ltn1_1st"/>
    <property type="match status" value="1"/>
</dbReference>
<dbReference type="InterPro" id="IPR013083">
    <property type="entry name" value="Znf_RING/FYVE/PHD"/>
</dbReference>
<comment type="subunit">
    <text evidence="16">Component of the ribosome quality control complex (RQC).</text>
</comment>
<dbReference type="GO" id="GO:0072344">
    <property type="term" value="P:rescue of stalled ribosome"/>
    <property type="evidence" value="ECO:0007669"/>
    <property type="project" value="UniProtKB-UniRule"/>
</dbReference>
<comment type="similarity">
    <text evidence="4 16">Belongs to the LTN1 family.</text>
</comment>
<keyword evidence="12 16" id="KW-0833">Ubl conjugation pathway</keyword>
<evidence type="ECO:0000256" key="10">
    <source>
        <dbReference type="ARBA" id="ARBA00022737"/>
    </source>
</evidence>
<dbReference type="SUPFAM" id="SSF57850">
    <property type="entry name" value="RING/U-box"/>
    <property type="match status" value="1"/>
</dbReference>
<dbReference type="PROSITE" id="PS50089">
    <property type="entry name" value="ZF_RING_2"/>
    <property type="match status" value="1"/>
</dbReference>
<keyword evidence="8 16" id="KW-0808">Transferase</keyword>
<feature type="region of interest" description="Disordered" evidence="17">
    <location>
        <begin position="312"/>
        <end position="346"/>
    </location>
</feature>
<comment type="pathway">
    <text evidence="3 16">Protein modification; protein ubiquitination.</text>
</comment>
<feature type="compositionally biased region" description="Acidic residues" evidence="17">
    <location>
        <begin position="501"/>
        <end position="523"/>
    </location>
</feature>
<keyword evidence="10" id="KW-0677">Repeat</keyword>
<feature type="compositionally biased region" description="Basic and acidic residues" evidence="17">
    <location>
        <begin position="59"/>
        <end position="70"/>
    </location>
</feature>
<dbReference type="InterPro" id="IPR054476">
    <property type="entry name" value="Ltn1_N"/>
</dbReference>
<keyword evidence="13 16" id="KW-0862">Zinc</keyword>
<keyword evidence="7" id="KW-0963">Cytoplasm</keyword>
<dbReference type="InterPro" id="IPR054477">
    <property type="entry name" value="LTN1_E3_ligase_6th"/>
</dbReference>
<proteinExistence type="inferred from homology"/>
<comment type="subcellular location">
    <subcellularLocation>
        <location evidence="2">Cytoplasm</location>
        <location evidence="2">Cytosol</location>
    </subcellularLocation>
</comment>
<dbReference type="InterPro" id="IPR016024">
    <property type="entry name" value="ARM-type_fold"/>
</dbReference>
<keyword evidence="9 16" id="KW-0479">Metal-binding</keyword>
<dbReference type="GO" id="GO:0061630">
    <property type="term" value="F:ubiquitin protein ligase activity"/>
    <property type="evidence" value="ECO:0007669"/>
    <property type="project" value="UniProtKB-UniRule"/>
</dbReference>
<feature type="compositionally biased region" description="Pro residues" evidence="17">
    <location>
        <begin position="83"/>
        <end position="94"/>
    </location>
</feature>
<comment type="caution">
    <text evidence="19">The sequence shown here is derived from an EMBL/GenBank/DDBJ whole genome shotgun (WGS) entry which is preliminary data.</text>
</comment>
<evidence type="ECO:0000256" key="2">
    <source>
        <dbReference type="ARBA" id="ARBA00004514"/>
    </source>
</evidence>
<dbReference type="SUPFAM" id="SSF48371">
    <property type="entry name" value="ARM repeat"/>
    <property type="match status" value="2"/>
</dbReference>
<dbReference type="Gene3D" id="3.30.40.10">
    <property type="entry name" value="Zinc/RING finger domain, C3HC4 (zinc finger)"/>
    <property type="match status" value="1"/>
</dbReference>
<comment type="catalytic activity">
    <reaction evidence="1 16">
        <text>S-ubiquitinyl-[E2 ubiquitin-conjugating enzyme]-L-cysteine + [acceptor protein]-L-lysine = [E2 ubiquitin-conjugating enzyme]-L-cysteine + N(6)-ubiquitinyl-[acceptor protein]-L-lysine.</text>
        <dbReference type="EC" id="2.3.2.27"/>
    </reaction>
</comment>
<evidence type="ECO:0000256" key="15">
    <source>
        <dbReference type="PROSITE-ProRule" id="PRU00175"/>
    </source>
</evidence>